<organism evidence="1">
    <name type="scientific">Halomonas sp. RT37</name>
    <dbReference type="NCBI Taxonomy" id="2950872"/>
    <lineage>
        <taxon>Bacteria</taxon>
        <taxon>Pseudomonadati</taxon>
        <taxon>Pseudomonadota</taxon>
        <taxon>Gammaproteobacteria</taxon>
        <taxon>Oceanospirillales</taxon>
        <taxon>Halomonadaceae</taxon>
        <taxon>Halomonas</taxon>
    </lineage>
</organism>
<dbReference type="EMBL" id="CP098827">
    <property type="protein sequence ID" value="XBO71538.1"/>
    <property type="molecule type" value="Genomic_DNA"/>
</dbReference>
<dbReference type="AlphaFoldDB" id="A0AAU7KKF2"/>
<protein>
    <submittedName>
        <fullName evidence="1">DUF3613 domain-containing protein</fullName>
    </submittedName>
</protein>
<dbReference type="RefSeq" id="WP_348827503.1">
    <property type="nucleotide sequence ID" value="NZ_CP098827.1"/>
</dbReference>
<proteinExistence type="predicted"/>
<reference evidence="1" key="1">
    <citation type="submission" date="2022-06" db="EMBL/GenBank/DDBJ databases">
        <title>A novel DMS-producing enzyme.</title>
        <authorList>
            <person name="Zhang Y."/>
        </authorList>
    </citation>
    <scope>NUCLEOTIDE SEQUENCE</scope>
    <source>
        <strain evidence="1">RT37</strain>
    </source>
</reference>
<evidence type="ECO:0000313" key="1">
    <source>
        <dbReference type="EMBL" id="XBO71538.1"/>
    </source>
</evidence>
<gene>
    <name evidence="1" type="ORF">NFG58_02125</name>
</gene>
<name>A0AAU7KKF2_9GAMM</name>
<sequence length="141" mass="15523">MKPRRSIHPCKERLSMLSNLLSKKTLLEPRTLVTVALICLLVSLALVFWPDSASAQQTQTGTAQTSSQAVASSQVVRLPATRDPFGERTRTLLAVQRDGRLASPSPQALSGKVQGQIYQRYVDSFGHPIPERYIETGFGED</sequence>
<accession>A0AAU7KKF2</accession>
<dbReference type="InterPro" id="IPR022053">
    <property type="entry name" value="DUF3613"/>
</dbReference>
<dbReference type="Pfam" id="PF12266">
    <property type="entry name" value="DUF3613"/>
    <property type="match status" value="1"/>
</dbReference>